<protein>
    <submittedName>
        <fullName evidence="3">Uncharacterized protein</fullName>
    </submittedName>
</protein>
<sequence length="532" mass="59324">MESESSIDLQKRIDGTGHPLHSAGLKNVGELAEDLKAGDEEAPAPKKPITSSFGNLREGQETKAEYERAHARPPTQRSQLPGGLPSILDLERVTRALQDGTAFRGDSYRPDNSYRPNNVYRLQSTYRPDSPHLSRNTTRPANAYQLGNIFSPKKPSHHTNYSSVSFCDHKEFYIDWDANDPDNTKGSWKPSMTTFEDRSPLEQHQHCKAPDVVAKVKKLADRIVQKFTNMENGRISARDRRHGLEPHRPPPVQRVEREVQSMYSQMYRGKYDKIVEKKEALRVKVNAIERRKEEADMLQQRAQGDRQRGEVAKGLGVDDLEKGDEPVKAKKNRKTPKVLAEEKVARNRARKGLTPVVNRIVEPADRFRLTTADERETDPVPVSVHQSTTTTTTTNPSTNQIAKRTQLPPTTKKSHPHPPHATIPTSTPKKRKATTTTQPPKKKPRKEYKSEPMIHNGDEEADYALPAVSASSGLGDVRLGWQAELEELVEGVVHQQQRGEEGGGGAGVGDEMPTVSGGKKRKGGGLAFLTSK</sequence>
<evidence type="ECO:0000256" key="1">
    <source>
        <dbReference type="SAM" id="Coils"/>
    </source>
</evidence>
<accession>A0A6A5KUS9</accession>
<dbReference type="EMBL" id="ML975247">
    <property type="protein sequence ID" value="KAF1839071.1"/>
    <property type="molecule type" value="Genomic_DNA"/>
</dbReference>
<keyword evidence="1" id="KW-0175">Coiled coil</keyword>
<evidence type="ECO:0000256" key="2">
    <source>
        <dbReference type="SAM" id="MobiDB-lite"/>
    </source>
</evidence>
<dbReference type="OrthoDB" id="3695681at2759"/>
<feature type="compositionally biased region" description="Basic and acidic residues" evidence="2">
    <location>
        <begin position="58"/>
        <end position="70"/>
    </location>
</feature>
<reference evidence="3" key="1">
    <citation type="submission" date="2020-01" db="EMBL/GenBank/DDBJ databases">
        <authorList>
            <consortium name="DOE Joint Genome Institute"/>
            <person name="Haridas S."/>
            <person name="Albert R."/>
            <person name="Binder M."/>
            <person name="Bloem J."/>
            <person name="Labutti K."/>
            <person name="Salamov A."/>
            <person name="Andreopoulos B."/>
            <person name="Baker S.E."/>
            <person name="Barry K."/>
            <person name="Bills G."/>
            <person name="Bluhm B.H."/>
            <person name="Cannon C."/>
            <person name="Castanera R."/>
            <person name="Culley D.E."/>
            <person name="Daum C."/>
            <person name="Ezra D."/>
            <person name="Gonzalez J.B."/>
            <person name="Henrissat B."/>
            <person name="Kuo A."/>
            <person name="Liang C."/>
            <person name="Lipzen A."/>
            <person name="Lutzoni F."/>
            <person name="Magnuson J."/>
            <person name="Mondo S."/>
            <person name="Nolan M."/>
            <person name="Ohm R."/>
            <person name="Pangilinan J."/>
            <person name="Park H.-J."/>
            <person name="Ramirez L."/>
            <person name="Alfaro M."/>
            <person name="Sun H."/>
            <person name="Tritt A."/>
            <person name="Yoshinaga Y."/>
            <person name="Zwiers L.-H."/>
            <person name="Turgeon B.G."/>
            <person name="Goodwin S.B."/>
            <person name="Spatafora J.W."/>
            <person name="Crous P.W."/>
            <person name="Grigoriev I.V."/>
        </authorList>
    </citation>
    <scope>NUCLEOTIDE SEQUENCE</scope>
    <source>
        <strain evidence="3">P77</strain>
    </source>
</reference>
<evidence type="ECO:0000313" key="3">
    <source>
        <dbReference type="EMBL" id="KAF1839071.1"/>
    </source>
</evidence>
<name>A0A6A5KUS9_9PLEO</name>
<proteinExistence type="predicted"/>
<gene>
    <name evidence="3" type="ORF">BDW02DRAFT_585435</name>
</gene>
<feature type="coiled-coil region" evidence="1">
    <location>
        <begin position="271"/>
        <end position="298"/>
    </location>
</feature>
<evidence type="ECO:0000313" key="4">
    <source>
        <dbReference type="Proteomes" id="UP000800040"/>
    </source>
</evidence>
<feature type="region of interest" description="Disordered" evidence="2">
    <location>
        <begin position="1"/>
        <end position="83"/>
    </location>
</feature>
<feature type="compositionally biased region" description="Basic and acidic residues" evidence="2">
    <location>
        <begin position="368"/>
        <end position="378"/>
    </location>
</feature>
<feature type="region of interest" description="Disordered" evidence="2">
    <location>
        <begin position="493"/>
        <end position="532"/>
    </location>
</feature>
<keyword evidence="4" id="KW-1185">Reference proteome</keyword>
<dbReference type="Proteomes" id="UP000800040">
    <property type="component" value="Unassembled WGS sequence"/>
</dbReference>
<organism evidence="3 4">
    <name type="scientific">Decorospora gaudefroyi</name>
    <dbReference type="NCBI Taxonomy" id="184978"/>
    <lineage>
        <taxon>Eukaryota</taxon>
        <taxon>Fungi</taxon>
        <taxon>Dikarya</taxon>
        <taxon>Ascomycota</taxon>
        <taxon>Pezizomycotina</taxon>
        <taxon>Dothideomycetes</taxon>
        <taxon>Pleosporomycetidae</taxon>
        <taxon>Pleosporales</taxon>
        <taxon>Pleosporineae</taxon>
        <taxon>Pleosporaceae</taxon>
        <taxon>Decorospora</taxon>
    </lineage>
</organism>
<dbReference type="AlphaFoldDB" id="A0A6A5KUS9"/>
<feature type="region of interest" description="Disordered" evidence="2">
    <location>
        <begin position="368"/>
        <end position="452"/>
    </location>
</feature>